<dbReference type="InterPro" id="IPR035309">
    <property type="entry name" value="PSME4"/>
</dbReference>
<dbReference type="PANTHER" id="PTHR32170">
    <property type="entry name" value="PROTEASOME ACTIVATOR COMPLEX SUBUNIT 4"/>
    <property type="match status" value="1"/>
</dbReference>
<feature type="domain" description="Proteasome activator Blm10 middle HEAT repeats region" evidence="1">
    <location>
        <begin position="324"/>
        <end position="462"/>
    </location>
</feature>
<evidence type="ECO:0000313" key="2">
    <source>
        <dbReference type="EMBL" id="KAL3697923.1"/>
    </source>
</evidence>
<gene>
    <name evidence="2" type="ORF">R1sor_011999</name>
</gene>
<dbReference type="PANTHER" id="PTHR32170:SF3">
    <property type="entry name" value="PROTEASOME ACTIVATOR COMPLEX SUBUNIT 4"/>
    <property type="match status" value="1"/>
</dbReference>
<evidence type="ECO:0000259" key="1">
    <source>
        <dbReference type="Pfam" id="PF16507"/>
    </source>
</evidence>
<evidence type="ECO:0000313" key="3">
    <source>
        <dbReference type="Proteomes" id="UP001633002"/>
    </source>
</evidence>
<name>A0ABD3I2K0_9MARC</name>
<proteinExistence type="predicted"/>
<dbReference type="InterPro" id="IPR016024">
    <property type="entry name" value="ARM-type_fold"/>
</dbReference>
<comment type="caution">
    <text evidence="2">The sequence shown here is derived from an EMBL/GenBank/DDBJ whole genome shotgun (WGS) entry which is preliminary data.</text>
</comment>
<reference evidence="2 3" key="1">
    <citation type="submission" date="2024-09" db="EMBL/GenBank/DDBJ databases">
        <title>Chromosome-scale assembly of Riccia sorocarpa.</title>
        <authorList>
            <person name="Paukszto L."/>
        </authorList>
    </citation>
    <scope>NUCLEOTIDE SEQUENCE [LARGE SCALE GENOMIC DNA]</scope>
    <source>
        <strain evidence="2">LP-2024</strain>
        <tissue evidence="2">Aerial parts of the thallus</tissue>
    </source>
</reference>
<dbReference type="SUPFAM" id="SSF48371">
    <property type="entry name" value="ARM repeat"/>
    <property type="match status" value="1"/>
</dbReference>
<dbReference type="Proteomes" id="UP001633002">
    <property type="component" value="Unassembled WGS sequence"/>
</dbReference>
<dbReference type="EMBL" id="JBJQOH010000002">
    <property type="protein sequence ID" value="KAL3697923.1"/>
    <property type="molecule type" value="Genomic_DNA"/>
</dbReference>
<dbReference type="InterPro" id="IPR032430">
    <property type="entry name" value="Blm10_mid"/>
</dbReference>
<feature type="domain" description="Proteasome activator Blm10 middle HEAT repeats region" evidence="1">
    <location>
        <begin position="551"/>
        <end position="831"/>
    </location>
</feature>
<protein>
    <recommendedName>
        <fullName evidence="1">Proteasome activator Blm10 middle HEAT repeats region domain-containing protein</fullName>
    </recommendedName>
</protein>
<keyword evidence="3" id="KW-1185">Reference proteome</keyword>
<dbReference type="Pfam" id="PF16507">
    <property type="entry name" value="HEAT_PSME4_mid"/>
    <property type="match status" value="2"/>
</dbReference>
<accession>A0ABD3I2K0</accession>
<dbReference type="AlphaFoldDB" id="A0ABD3I2K0"/>
<sequence>MKAGPNRKTNIHYKWLPPPVAEQVVDEPRRFSQLVHLLKQEWQPDDPRTRLGTVHFCPLINTYMKVKSDIALEDLETLTAVVLKLILCSSDILYVQYRWNQCLSRILRKYRHKLSLTIEWRPLYELLLNIHFERRHSYEGWALKRSHLSSVTSLIRTCRRFFPPGSAEEIWSEFRPFLEDISHNSALEAAGFLSLFLPSHQLESTSSLFTSEWVGECIHIWEKLPYSNFWDMQWGGLLSRCIKHQVLNRTEWEPFLPSLFQLFLRTFELPVGKSGPWAPICHRVPREVASAFYTVSMPDSPVIVAKSIVFLIFPGGSTLSHMECLVDYLEQYYHPSNGGSWTSSLEGFLRLLSIYFMKRLASEHLLRAKAGDAVDYAHFLGPEERVAFVKLVMRLVERGQYSKNVSLAACSAKVAAVLTYIEPHVVLPLIVSCFRMAMDTITATHQLESSLTTLALAARALLLASASESTSEDGSADLDTAVDKVISGMDVSLVECRSTLAIAVSNTLLGLDANDPPKTLATLQLYCSVISSITVLGSKDSGPGGTFPVDWGDWVDMFLSRLFVLLVNLEPSSPSTEVESDEGFLMERGSHYSSLLMLIFEKATPSVYDEALKKVARFVNGNILPGAVNEIGVLCSSAVIANPSVALVQLVLPIMQSIIAYLAETPSTGFHASSSKKFFENFKSGLSPALETTVSYQLNVVVEAVSFGGAALTEHKEVLVQVLAAAFDAPSSKVNEAASLLLKAVIRSLIHYYPLRFCRSEGSRKGKNDIEDWYSTSGNDAPEEENGPIWHIPNADELAFVGELLDLHLHDSLSDLQSIVEDDTRTKPSGQEREYLVITLSWVDVCQGLAFLQLG</sequence>
<organism evidence="2 3">
    <name type="scientific">Riccia sorocarpa</name>
    <dbReference type="NCBI Taxonomy" id="122646"/>
    <lineage>
        <taxon>Eukaryota</taxon>
        <taxon>Viridiplantae</taxon>
        <taxon>Streptophyta</taxon>
        <taxon>Embryophyta</taxon>
        <taxon>Marchantiophyta</taxon>
        <taxon>Marchantiopsida</taxon>
        <taxon>Marchantiidae</taxon>
        <taxon>Marchantiales</taxon>
        <taxon>Ricciaceae</taxon>
        <taxon>Riccia</taxon>
    </lineage>
</organism>